<organism evidence="4 5">
    <name type="scientific">Thalassolituus oleivorans MIL-1</name>
    <dbReference type="NCBI Taxonomy" id="1298593"/>
    <lineage>
        <taxon>Bacteria</taxon>
        <taxon>Pseudomonadati</taxon>
        <taxon>Pseudomonadota</taxon>
        <taxon>Gammaproteobacteria</taxon>
        <taxon>Oceanospirillales</taxon>
        <taxon>Oceanospirillaceae</taxon>
        <taxon>Thalassolituus</taxon>
    </lineage>
</organism>
<dbReference type="PATRIC" id="fig|1298593.3.peg.931"/>
<comment type="similarity">
    <text evidence="3">Belongs to the UreF family.</text>
</comment>
<reference evidence="4 5" key="1">
    <citation type="journal article" date="2013" name="Genome Announc.">
        <title>Genome Sequence of Thalassolituus oleivorans MIL-1 (DSM 14913T).</title>
        <authorList>
            <person name="Golyshin P.N."/>
            <person name="Werner J."/>
            <person name="Chernikova T.N."/>
            <person name="Tran H."/>
            <person name="Ferrer M."/>
            <person name="Yakimov M.M."/>
            <person name="Teeling H."/>
            <person name="Golyshina O.V."/>
        </authorList>
    </citation>
    <scope>NUCLEOTIDE SEQUENCE [LARGE SCALE GENOMIC DNA]</scope>
    <source>
        <strain evidence="4 5">MIL-1</strain>
    </source>
</reference>
<comment type="function">
    <text evidence="3">Required for maturation of urease via the functional incorporation of the urease nickel metallocenter.</text>
</comment>
<keyword evidence="3" id="KW-0963">Cytoplasm</keyword>
<comment type="subunit">
    <text evidence="3">UreD, UreF and UreG form a complex that acts as a GTP-hydrolysis-dependent molecular chaperone, activating the urease apoprotein by helping to assemble the nickel containing metallocenter of UreC. The UreE protein probably delivers the nickel.</text>
</comment>
<dbReference type="AlphaFoldDB" id="M5DPR1"/>
<keyword evidence="2 3" id="KW-0143">Chaperone</keyword>
<proteinExistence type="inferred from homology"/>
<dbReference type="InterPro" id="IPR038277">
    <property type="entry name" value="UreF_sf"/>
</dbReference>
<evidence type="ECO:0000313" key="5">
    <source>
        <dbReference type="Proteomes" id="UP000011866"/>
    </source>
</evidence>
<evidence type="ECO:0000256" key="2">
    <source>
        <dbReference type="ARBA" id="ARBA00023186"/>
    </source>
</evidence>
<dbReference type="InterPro" id="IPR002639">
    <property type="entry name" value="UreF"/>
</dbReference>
<evidence type="ECO:0000313" key="4">
    <source>
        <dbReference type="EMBL" id="CCU71401.1"/>
    </source>
</evidence>
<dbReference type="EMBL" id="HF680312">
    <property type="protein sequence ID" value="CCU71401.1"/>
    <property type="molecule type" value="Genomic_DNA"/>
</dbReference>
<dbReference type="Proteomes" id="UP000011866">
    <property type="component" value="Chromosome"/>
</dbReference>
<keyword evidence="5" id="KW-1185">Reference proteome</keyword>
<dbReference type="RefSeq" id="WP_015486138.1">
    <property type="nucleotide sequence ID" value="NC_020888.1"/>
</dbReference>
<keyword evidence="1 3" id="KW-0996">Nickel insertion</keyword>
<dbReference type="STRING" id="187493.CN03_13380"/>
<dbReference type="HAMAP" id="MF_01385">
    <property type="entry name" value="UreF"/>
    <property type="match status" value="1"/>
</dbReference>
<dbReference type="GeneID" id="79175900"/>
<dbReference type="HOGENOM" id="CLU_049215_2_1_6"/>
<dbReference type="GO" id="GO:0005737">
    <property type="term" value="C:cytoplasm"/>
    <property type="evidence" value="ECO:0007669"/>
    <property type="project" value="UniProtKB-SubCell"/>
</dbReference>
<evidence type="ECO:0000256" key="3">
    <source>
        <dbReference type="HAMAP-Rule" id="MF_01385"/>
    </source>
</evidence>
<dbReference type="PANTHER" id="PTHR33620">
    <property type="entry name" value="UREASE ACCESSORY PROTEIN F"/>
    <property type="match status" value="1"/>
</dbReference>
<gene>
    <name evidence="3" type="primary">ureF</name>
    <name evidence="4" type="ORF">TOL_0965</name>
</gene>
<comment type="subcellular location">
    <subcellularLocation>
        <location evidence="3">Cytoplasm</location>
    </subcellularLocation>
</comment>
<dbReference type="Gene3D" id="1.10.4190.10">
    <property type="entry name" value="Urease accessory protein UreF"/>
    <property type="match status" value="1"/>
</dbReference>
<protein>
    <recommendedName>
        <fullName evidence="3">Urease accessory protein UreF</fullName>
    </recommendedName>
</protein>
<accession>M5DPR1</accession>
<dbReference type="Pfam" id="PF01730">
    <property type="entry name" value="UreF"/>
    <property type="match status" value="1"/>
</dbReference>
<evidence type="ECO:0000256" key="1">
    <source>
        <dbReference type="ARBA" id="ARBA00022988"/>
    </source>
</evidence>
<sequence>MMVMITEAITTMTTNTINQPAEELSTPALLRLLQLSSVSLPVGGYAFSQGLEYAVECGWVTTMQATRDWLSIQLQETIALIDLPVLHGAMHAIATGDETAWLKWNDLILASRETRELRLTDTAMGEALVRVLKSIEVPLPAAVTECESGISYVALYALPAVQWGIPFNAAATGLAWSWLENQIAAATKLVPLGQTQAQQLLSDLQRLIPATIATAMQVEEDDIGGSLPALAIASARHETQYTRLFRS</sequence>
<dbReference type="GO" id="GO:0016151">
    <property type="term" value="F:nickel cation binding"/>
    <property type="evidence" value="ECO:0007669"/>
    <property type="project" value="UniProtKB-UniRule"/>
</dbReference>
<dbReference type="eggNOG" id="COG0830">
    <property type="taxonomic scope" value="Bacteria"/>
</dbReference>
<dbReference type="PANTHER" id="PTHR33620:SF1">
    <property type="entry name" value="UREASE ACCESSORY PROTEIN F"/>
    <property type="match status" value="1"/>
</dbReference>
<dbReference type="PIRSF" id="PIRSF009467">
    <property type="entry name" value="Ureas_acces_UreF"/>
    <property type="match status" value="1"/>
</dbReference>
<dbReference type="KEGG" id="tol:TOL_0965"/>
<name>M5DPR1_9GAMM</name>